<accession>A0A9D1S005</accession>
<dbReference type="AlphaFoldDB" id="A0A9D1S005"/>
<dbReference type="FunFam" id="3.40.630.30:FF:000047">
    <property type="entry name" value="Acetyltransferase, GNAT family"/>
    <property type="match status" value="1"/>
</dbReference>
<sequence length="247" mass="27777">MAPKNTYGQPIGDAVLDGAPRPLPHAQELPGRYCTLVRLDPHQHAEDLYAAYSAASDDRDWTYLPEGPFSDLDSFRHWAQAAAESTDPRHYAVIDNSSGRALGTLSLLRHDPVNGVIEVGFIVLSRALQRTPISTEAQFLLMRYVFEDLGYRRYEWKCDALNAPSRRAAERLGFTYEGTFRQAVIYKGRNRDTAWFSILDSEWTAVRAGFEAWLDPRNFDEDGMQLNPLQAQQSLGQGFPHSSAPEG</sequence>
<reference evidence="2" key="1">
    <citation type="journal article" date="2021" name="PeerJ">
        <title>Extensive microbial diversity within the chicken gut microbiome revealed by metagenomics and culture.</title>
        <authorList>
            <person name="Gilroy R."/>
            <person name="Ravi A."/>
            <person name="Getino M."/>
            <person name="Pursley I."/>
            <person name="Horton D.L."/>
            <person name="Alikhan N.F."/>
            <person name="Baker D."/>
            <person name="Gharbi K."/>
            <person name="Hall N."/>
            <person name="Watson M."/>
            <person name="Adriaenssens E.M."/>
            <person name="Foster-Nyarko E."/>
            <person name="Jarju S."/>
            <person name="Secka A."/>
            <person name="Antonio M."/>
            <person name="Oren A."/>
            <person name="Chaudhuri R.R."/>
            <person name="La Ragione R."/>
            <person name="Hildebrand F."/>
            <person name="Pallen M.J."/>
        </authorList>
    </citation>
    <scope>NUCLEOTIDE SEQUENCE</scope>
    <source>
        <strain evidence="2">ChiHejej3B27-3195</strain>
    </source>
</reference>
<dbReference type="PANTHER" id="PTHR43441:SF2">
    <property type="entry name" value="FAMILY ACETYLTRANSFERASE, PUTATIVE (AFU_ORTHOLOGUE AFUA_7G00850)-RELATED"/>
    <property type="match status" value="1"/>
</dbReference>
<evidence type="ECO:0000313" key="2">
    <source>
        <dbReference type="EMBL" id="HIW99346.1"/>
    </source>
</evidence>
<dbReference type="GO" id="GO:0008999">
    <property type="term" value="F:protein-N-terminal-alanine acetyltransferase activity"/>
    <property type="evidence" value="ECO:0007669"/>
    <property type="project" value="TreeGrafter"/>
</dbReference>
<feature type="domain" description="N-acetyltransferase" evidence="1">
    <location>
        <begin position="34"/>
        <end position="192"/>
    </location>
</feature>
<dbReference type="InterPro" id="IPR000182">
    <property type="entry name" value="GNAT_dom"/>
</dbReference>
<dbReference type="PROSITE" id="PS51186">
    <property type="entry name" value="GNAT"/>
    <property type="match status" value="1"/>
</dbReference>
<dbReference type="Gene3D" id="3.40.630.30">
    <property type="match status" value="1"/>
</dbReference>
<name>A0A9D1S005_9MICC</name>
<reference evidence="2" key="2">
    <citation type="submission" date="2021-04" db="EMBL/GenBank/DDBJ databases">
        <authorList>
            <person name="Gilroy R."/>
        </authorList>
    </citation>
    <scope>NUCLEOTIDE SEQUENCE</scope>
    <source>
        <strain evidence="2">ChiHejej3B27-3195</strain>
    </source>
</reference>
<dbReference type="SUPFAM" id="SSF55729">
    <property type="entry name" value="Acyl-CoA N-acyltransferases (Nat)"/>
    <property type="match status" value="1"/>
</dbReference>
<evidence type="ECO:0000259" key="1">
    <source>
        <dbReference type="PROSITE" id="PS51186"/>
    </source>
</evidence>
<proteinExistence type="predicted"/>
<dbReference type="PANTHER" id="PTHR43441">
    <property type="entry name" value="RIBOSOMAL-PROTEIN-SERINE ACETYLTRANSFERASE"/>
    <property type="match status" value="1"/>
</dbReference>
<dbReference type="GO" id="GO:1990189">
    <property type="term" value="F:protein N-terminal-serine acetyltransferase activity"/>
    <property type="evidence" value="ECO:0007669"/>
    <property type="project" value="TreeGrafter"/>
</dbReference>
<protein>
    <submittedName>
        <fullName evidence="2">GNAT family N-acetyltransferase</fullName>
    </submittedName>
</protein>
<dbReference type="EMBL" id="DXGD01000155">
    <property type="protein sequence ID" value="HIW99346.1"/>
    <property type="molecule type" value="Genomic_DNA"/>
</dbReference>
<gene>
    <name evidence="2" type="ORF">H9871_04305</name>
</gene>
<dbReference type="Proteomes" id="UP000824151">
    <property type="component" value="Unassembled WGS sequence"/>
</dbReference>
<dbReference type="InterPro" id="IPR016181">
    <property type="entry name" value="Acyl_CoA_acyltransferase"/>
</dbReference>
<comment type="caution">
    <text evidence="2">The sequence shown here is derived from an EMBL/GenBank/DDBJ whole genome shotgun (WGS) entry which is preliminary data.</text>
</comment>
<dbReference type="Pfam" id="PF13302">
    <property type="entry name" value="Acetyltransf_3"/>
    <property type="match status" value="1"/>
</dbReference>
<organism evidence="2 3">
    <name type="scientific">Candidatus Nesterenkonia stercoripullorum</name>
    <dbReference type="NCBI Taxonomy" id="2838701"/>
    <lineage>
        <taxon>Bacteria</taxon>
        <taxon>Bacillati</taxon>
        <taxon>Actinomycetota</taxon>
        <taxon>Actinomycetes</taxon>
        <taxon>Micrococcales</taxon>
        <taxon>Micrococcaceae</taxon>
        <taxon>Nesterenkonia</taxon>
    </lineage>
</organism>
<dbReference type="InterPro" id="IPR051908">
    <property type="entry name" value="Ribosomal_N-acetyltransferase"/>
</dbReference>
<evidence type="ECO:0000313" key="3">
    <source>
        <dbReference type="Proteomes" id="UP000824151"/>
    </source>
</evidence>